<sequence length="52" mass="5807">MIEFEDGTELVELACDRFAAKWPHVPKAGPGRWYRGNLYGTGPPLESLLGFL</sequence>
<evidence type="ECO:0000313" key="2">
    <source>
        <dbReference type="Proteomes" id="UP000075321"/>
    </source>
</evidence>
<proteinExistence type="predicted"/>
<comment type="caution">
    <text evidence="1">The sequence shown here is derived from an EMBL/GenBank/DDBJ whole genome shotgun (WGS) entry which is preliminary data.</text>
</comment>
<dbReference type="PATRIC" id="fig|1008153.3.peg.3393"/>
<evidence type="ECO:0000313" key="1">
    <source>
        <dbReference type="EMBL" id="KYH24860.1"/>
    </source>
</evidence>
<dbReference type="Proteomes" id="UP000075321">
    <property type="component" value="Unassembled WGS sequence"/>
</dbReference>
<name>A0A151ABC7_9EURY</name>
<accession>A0A151ABC7</accession>
<organism evidence="1 2">
    <name type="scientific">Halalkalicoccus paucihalophilus</name>
    <dbReference type="NCBI Taxonomy" id="1008153"/>
    <lineage>
        <taxon>Archaea</taxon>
        <taxon>Methanobacteriati</taxon>
        <taxon>Methanobacteriota</taxon>
        <taxon>Stenosarchaea group</taxon>
        <taxon>Halobacteria</taxon>
        <taxon>Halobacteriales</taxon>
        <taxon>Halococcaceae</taxon>
        <taxon>Halalkalicoccus</taxon>
    </lineage>
</organism>
<reference evidence="1 2" key="1">
    <citation type="submission" date="2016-02" db="EMBL/GenBank/DDBJ databases">
        <title>Genome sequence of Halalkalicoccus paucihalophilus DSM 24557.</title>
        <authorList>
            <person name="Poehlein A."/>
            <person name="Daniel R."/>
        </authorList>
    </citation>
    <scope>NUCLEOTIDE SEQUENCE [LARGE SCALE GENOMIC DNA]</scope>
    <source>
        <strain evidence="1 2">DSM 24557</strain>
    </source>
</reference>
<gene>
    <name evidence="1" type="ORF">HAPAU_32370</name>
</gene>
<keyword evidence="2" id="KW-1185">Reference proteome</keyword>
<dbReference type="EMBL" id="LTAZ01000012">
    <property type="protein sequence ID" value="KYH24860.1"/>
    <property type="molecule type" value="Genomic_DNA"/>
</dbReference>
<dbReference type="AlphaFoldDB" id="A0A151ABC7"/>
<protein>
    <submittedName>
        <fullName evidence="1">Uncharacterized protein</fullName>
    </submittedName>
</protein>